<evidence type="ECO:0000313" key="2">
    <source>
        <dbReference type="Proteomes" id="UP001595075"/>
    </source>
</evidence>
<name>A0ABR4CC80_9HELO</name>
<evidence type="ECO:0008006" key="3">
    <source>
        <dbReference type="Google" id="ProtNLM"/>
    </source>
</evidence>
<dbReference type="SUPFAM" id="SSF57701">
    <property type="entry name" value="Zn2/Cys6 DNA-binding domain"/>
    <property type="match status" value="1"/>
</dbReference>
<sequence length="424" mass="47663">MADAHFRDDSIDYSLCLPNVFPSNSPCNPEPEPASHRTSSNESLKRKIAESVVVFSATSAEEVVPKKREAFSESRKGEVALSRLLGACIQCKVRKGPCNSGLPCRHCVNRAGSITLGQQICIRQSLISARFNRFGNPLSIYRLAIAFESIPTVDRIIEAYSKSSRAPVRGPFRGLSVAFREFAECYVSTATQSPLKPLLQKSLRLQTLFSIYAKGQIIRKRPDSVEASHASSSISAQLKYIISSEIVSTEIAIFAEVDKLVFGAEDIGRRNLLAFWVCLWTLLLAYKNQMTFAYAFYSRDEYYDLAKHVYNCLTDTYAALYRTTSPLTFDWRSSEIADIMGSDPRLVRLFCNIKTEMFWFHASSDQLLEEDAHPSPSPNSFLHYYGVPEAHPVLSFVHAPYQTLISMLAANTKVMQSRKDILRE</sequence>
<comment type="caution">
    <text evidence="1">The sequence shown here is derived from an EMBL/GenBank/DDBJ whole genome shotgun (WGS) entry which is preliminary data.</text>
</comment>
<dbReference type="Proteomes" id="UP001595075">
    <property type="component" value="Unassembled WGS sequence"/>
</dbReference>
<reference evidence="1 2" key="1">
    <citation type="journal article" date="2024" name="Commun. Biol.">
        <title>Comparative genomic analysis of thermophilic fungi reveals convergent evolutionary adaptations and gene losses.</title>
        <authorList>
            <person name="Steindorff A.S."/>
            <person name="Aguilar-Pontes M.V."/>
            <person name="Robinson A.J."/>
            <person name="Andreopoulos B."/>
            <person name="LaButti K."/>
            <person name="Kuo A."/>
            <person name="Mondo S."/>
            <person name="Riley R."/>
            <person name="Otillar R."/>
            <person name="Haridas S."/>
            <person name="Lipzen A."/>
            <person name="Grimwood J."/>
            <person name="Schmutz J."/>
            <person name="Clum A."/>
            <person name="Reid I.D."/>
            <person name="Moisan M.C."/>
            <person name="Butler G."/>
            <person name="Nguyen T.T.M."/>
            <person name="Dewar K."/>
            <person name="Conant G."/>
            <person name="Drula E."/>
            <person name="Henrissat B."/>
            <person name="Hansel C."/>
            <person name="Singer S."/>
            <person name="Hutchinson M.I."/>
            <person name="de Vries R.P."/>
            <person name="Natvig D.O."/>
            <person name="Powell A.J."/>
            <person name="Tsang A."/>
            <person name="Grigoriev I.V."/>
        </authorList>
    </citation>
    <scope>NUCLEOTIDE SEQUENCE [LARGE SCALE GENOMIC DNA]</scope>
    <source>
        <strain evidence="1 2">CBS 494.80</strain>
    </source>
</reference>
<dbReference type="PANTHER" id="PTHR35392:SF1">
    <property type="entry name" value="ZN(II)2CYS6 TRANSCRIPTION FACTOR (EUROFUNG)"/>
    <property type="match status" value="1"/>
</dbReference>
<evidence type="ECO:0000313" key="1">
    <source>
        <dbReference type="EMBL" id="KAL2066871.1"/>
    </source>
</evidence>
<protein>
    <recommendedName>
        <fullName evidence="3">Zn(2)-C6 fungal-type domain-containing protein</fullName>
    </recommendedName>
</protein>
<dbReference type="PANTHER" id="PTHR35392">
    <property type="entry name" value="ZN(II)2CYS6 TRANSCRIPTION FACTOR (EUROFUNG)-RELATED-RELATED"/>
    <property type="match status" value="1"/>
</dbReference>
<dbReference type="InterPro" id="IPR052973">
    <property type="entry name" value="Fungal_sec-metab_reg_TF"/>
</dbReference>
<dbReference type="EMBL" id="JAZHXI010000010">
    <property type="protein sequence ID" value="KAL2066871.1"/>
    <property type="molecule type" value="Genomic_DNA"/>
</dbReference>
<keyword evidence="2" id="KW-1185">Reference proteome</keyword>
<proteinExistence type="predicted"/>
<accession>A0ABR4CC80</accession>
<gene>
    <name evidence="1" type="ORF">VTL71DRAFT_1295</name>
</gene>
<dbReference type="InterPro" id="IPR036864">
    <property type="entry name" value="Zn2-C6_fun-type_DNA-bd_sf"/>
</dbReference>
<organism evidence="1 2">
    <name type="scientific">Oculimacula yallundae</name>
    <dbReference type="NCBI Taxonomy" id="86028"/>
    <lineage>
        <taxon>Eukaryota</taxon>
        <taxon>Fungi</taxon>
        <taxon>Dikarya</taxon>
        <taxon>Ascomycota</taxon>
        <taxon>Pezizomycotina</taxon>
        <taxon>Leotiomycetes</taxon>
        <taxon>Helotiales</taxon>
        <taxon>Ploettnerulaceae</taxon>
        <taxon>Oculimacula</taxon>
    </lineage>
</organism>